<comment type="similarity">
    <text evidence="1 11">Belongs to the RNA polymerase subunit omega family.</text>
</comment>
<dbReference type="PANTHER" id="PTHR34476:SF1">
    <property type="entry name" value="DNA-DIRECTED RNA POLYMERASE SUBUNIT OMEGA"/>
    <property type="match status" value="1"/>
</dbReference>
<dbReference type="InterPro" id="IPR003716">
    <property type="entry name" value="DNA-dir_RNA_pol_omega"/>
</dbReference>
<comment type="function">
    <text evidence="11">Promotes RNA polymerase assembly. Latches the N- and C-terminal regions of the beta' subunit thereby facilitating its interaction with the beta and alpha subunits.</text>
</comment>
<evidence type="ECO:0000256" key="1">
    <source>
        <dbReference type="ARBA" id="ARBA00006711"/>
    </source>
</evidence>
<dbReference type="Proteomes" id="UP000252289">
    <property type="component" value="Unassembled WGS sequence"/>
</dbReference>
<proteinExistence type="inferred from homology"/>
<dbReference type="NCBIfam" id="TIGR00690">
    <property type="entry name" value="rpoZ"/>
    <property type="match status" value="1"/>
</dbReference>
<dbReference type="Pfam" id="PF01192">
    <property type="entry name" value="RNA_pol_Rpb6"/>
    <property type="match status" value="1"/>
</dbReference>
<evidence type="ECO:0000256" key="5">
    <source>
        <dbReference type="ARBA" id="ARBA00022679"/>
    </source>
</evidence>
<evidence type="ECO:0000256" key="12">
    <source>
        <dbReference type="SAM" id="MobiDB-lite"/>
    </source>
</evidence>
<dbReference type="GO" id="GO:0000428">
    <property type="term" value="C:DNA-directed RNA polymerase complex"/>
    <property type="evidence" value="ECO:0007669"/>
    <property type="project" value="UniProtKB-KW"/>
</dbReference>
<sequence length="148" mass="16233">MARVTVEDCVDKIPNRFELVLFSAHRARSMSSGAEILVERDNDKNPVVALREIADEKLEPAELREQLVSSMQRQVDVDEPEADMQVMTPQLAPAENADVDGEASEDASQEVSAPPMAEEDILAALQEMEQMASKGSSSSSNHDKGNDY</sequence>
<comment type="caution">
    <text evidence="13">The sequence shown here is derived from an EMBL/GenBank/DDBJ whole genome shotgun (WGS) entry which is preliminary data.</text>
</comment>
<accession>A0A368EJ76</accession>
<evidence type="ECO:0000256" key="3">
    <source>
        <dbReference type="ARBA" id="ARBA00013725"/>
    </source>
</evidence>
<dbReference type="GO" id="GO:0006351">
    <property type="term" value="P:DNA-templated transcription"/>
    <property type="evidence" value="ECO:0007669"/>
    <property type="project" value="UniProtKB-UniRule"/>
</dbReference>
<keyword evidence="5 11" id="KW-0808">Transferase</keyword>
<evidence type="ECO:0000256" key="6">
    <source>
        <dbReference type="ARBA" id="ARBA00022695"/>
    </source>
</evidence>
<dbReference type="GO" id="GO:0003899">
    <property type="term" value="F:DNA-directed RNA polymerase activity"/>
    <property type="evidence" value="ECO:0007669"/>
    <property type="project" value="UniProtKB-UniRule"/>
</dbReference>
<evidence type="ECO:0000256" key="7">
    <source>
        <dbReference type="ARBA" id="ARBA00023163"/>
    </source>
</evidence>
<evidence type="ECO:0000256" key="9">
    <source>
        <dbReference type="ARBA" id="ARBA00030998"/>
    </source>
</evidence>
<comment type="catalytic activity">
    <reaction evidence="10 11">
        <text>RNA(n) + a ribonucleoside 5'-triphosphate = RNA(n+1) + diphosphate</text>
        <dbReference type="Rhea" id="RHEA:21248"/>
        <dbReference type="Rhea" id="RHEA-COMP:14527"/>
        <dbReference type="Rhea" id="RHEA-COMP:17342"/>
        <dbReference type="ChEBI" id="CHEBI:33019"/>
        <dbReference type="ChEBI" id="CHEBI:61557"/>
        <dbReference type="ChEBI" id="CHEBI:140395"/>
        <dbReference type="EC" id="2.7.7.6"/>
    </reaction>
</comment>
<dbReference type="PANTHER" id="PTHR34476">
    <property type="entry name" value="DNA-DIRECTED RNA POLYMERASE SUBUNIT OMEGA"/>
    <property type="match status" value="1"/>
</dbReference>
<evidence type="ECO:0000256" key="2">
    <source>
        <dbReference type="ARBA" id="ARBA00012418"/>
    </source>
</evidence>
<evidence type="ECO:0000256" key="4">
    <source>
        <dbReference type="ARBA" id="ARBA00022478"/>
    </source>
</evidence>
<dbReference type="GO" id="GO:0003677">
    <property type="term" value="F:DNA binding"/>
    <property type="evidence" value="ECO:0007669"/>
    <property type="project" value="UniProtKB-UniRule"/>
</dbReference>
<evidence type="ECO:0000313" key="14">
    <source>
        <dbReference type="Proteomes" id="UP000252289"/>
    </source>
</evidence>
<dbReference type="SUPFAM" id="SSF63562">
    <property type="entry name" value="RPB6/omega subunit-like"/>
    <property type="match status" value="1"/>
</dbReference>
<dbReference type="AlphaFoldDB" id="A0A368EJ76"/>
<dbReference type="EC" id="2.7.7.6" evidence="2 11"/>
<name>A0A368EJ76_9PROT</name>
<organism evidence="13 14">
    <name type="scientific">PS1 clade bacterium</name>
    <dbReference type="NCBI Taxonomy" id="2175152"/>
    <lineage>
        <taxon>Bacteria</taxon>
        <taxon>Pseudomonadati</taxon>
        <taxon>Pseudomonadota</taxon>
        <taxon>Alphaproteobacteria</taxon>
        <taxon>PS1 clade</taxon>
    </lineage>
</organism>
<dbReference type="Gene3D" id="3.90.940.10">
    <property type="match status" value="1"/>
</dbReference>
<keyword evidence="6 11" id="KW-0548">Nucleotidyltransferase</keyword>
<feature type="region of interest" description="Disordered" evidence="12">
    <location>
        <begin position="69"/>
        <end position="148"/>
    </location>
</feature>
<feature type="compositionally biased region" description="Acidic residues" evidence="12">
    <location>
        <begin position="97"/>
        <end position="108"/>
    </location>
</feature>
<reference evidence="13 14" key="1">
    <citation type="journal article" date="2018" name="Microbiome">
        <title>Fine metagenomic profile of the Mediterranean stratified and mixed water columns revealed by assembly and recruitment.</title>
        <authorList>
            <person name="Haro-Moreno J.M."/>
            <person name="Lopez-Perez M."/>
            <person name="De La Torre J.R."/>
            <person name="Picazo A."/>
            <person name="Camacho A."/>
            <person name="Rodriguez-Valera F."/>
        </authorList>
    </citation>
    <scope>NUCLEOTIDE SEQUENCE [LARGE SCALE GENOMIC DNA]</scope>
    <source>
        <strain evidence="13">MED-G50</strain>
    </source>
</reference>
<keyword evidence="7 11" id="KW-0804">Transcription</keyword>
<dbReference type="InterPro" id="IPR036161">
    <property type="entry name" value="RPB6/omega-like_sf"/>
</dbReference>
<evidence type="ECO:0000256" key="10">
    <source>
        <dbReference type="ARBA" id="ARBA00048552"/>
    </source>
</evidence>
<keyword evidence="4 11" id="KW-0240">DNA-directed RNA polymerase</keyword>
<dbReference type="HAMAP" id="MF_00366">
    <property type="entry name" value="RNApol_bact_RpoZ"/>
    <property type="match status" value="1"/>
</dbReference>
<comment type="subunit">
    <text evidence="11">The RNAP catalytic core consists of 2 alpha, 1 beta, 1 beta' and 1 omega subunit. When a sigma factor is associated with the core the holoenzyme is formed, which can initiate transcription.</text>
</comment>
<dbReference type="InterPro" id="IPR006110">
    <property type="entry name" value="Pol_omega/Rpo6/RPB6"/>
</dbReference>
<evidence type="ECO:0000256" key="11">
    <source>
        <dbReference type="HAMAP-Rule" id="MF_00366"/>
    </source>
</evidence>
<protein>
    <recommendedName>
        <fullName evidence="3 11">DNA-directed RNA polymerase subunit omega</fullName>
        <shortName evidence="11">RNAP omega subunit</shortName>
        <ecNumber evidence="2 11">2.7.7.6</ecNumber>
    </recommendedName>
    <alternativeName>
        <fullName evidence="9 11">RNA polymerase omega subunit</fullName>
    </alternativeName>
    <alternativeName>
        <fullName evidence="8 11">Transcriptase subunit omega</fullName>
    </alternativeName>
</protein>
<dbReference type="SMART" id="SM01409">
    <property type="entry name" value="RNA_pol_Rpb6"/>
    <property type="match status" value="1"/>
</dbReference>
<evidence type="ECO:0000256" key="8">
    <source>
        <dbReference type="ARBA" id="ARBA00029924"/>
    </source>
</evidence>
<evidence type="ECO:0000313" key="13">
    <source>
        <dbReference type="EMBL" id="RCL84530.1"/>
    </source>
</evidence>
<gene>
    <name evidence="11" type="primary">rpoZ</name>
    <name evidence="13" type="ORF">DBW64_03340</name>
</gene>
<dbReference type="EMBL" id="QOQK01000012">
    <property type="protein sequence ID" value="RCL84530.1"/>
    <property type="molecule type" value="Genomic_DNA"/>
</dbReference>